<evidence type="ECO:0000313" key="3">
    <source>
        <dbReference type="Proteomes" id="UP000714275"/>
    </source>
</evidence>
<evidence type="ECO:0000313" key="2">
    <source>
        <dbReference type="EMBL" id="KAG1763511.1"/>
    </source>
</evidence>
<dbReference type="Proteomes" id="UP000714275">
    <property type="component" value="Unassembled WGS sequence"/>
</dbReference>
<evidence type="ECO:0000256" key="1">
    <source>
        <dbReference type="SAM" id="MobiDB-lite"/>
    </source>
</evidence>
<feature type="region of interest" description="Disordered" evidence="1">
    <location>
        <begin position="771"/>
        <end position="796"/>
    </location>
</feature>
<gene>
    <name evidence="2" type="ORF">EV702DRAFT_1220299</name>
</gene>
<dbReference type="EMBL" id="JABBWD010000160">
    <property type="protein sequence ID" value="KAG1763511.1"/>
    <property type="molecule type" value="Genomic_DNA"/>
</dbReference>
<sequence>MSVFEPKNILALLKHSTAVSPLEKNTFEKKWRVSVSVSGSLKHTRYTQFNVFTDQKKVEKRVSTWNEVRSHMNNPRPQFQLQWESEIVEYVQFLWEKTRTRSKKGEPSKLGVNVPLLGPRFLPPSYLHVQKRSGGGAIEPTMQYLKPLNIVHPFYYPQLGQCPRCGSDKDMAWEGWTSKGAQELHGLFCEEAALGTQLRCNRCRESSKGKTGGDAASGMVAAIEGYCFAMTSAMYWKGWEHWRIPRGLPIFFYRCALTRDLFDLLVELRPSSTSAGLEERVRQLHLFEHKRRMLEYLEAVRACECQNNSKNTLGNYFNSGVTSGTCLQAFSEPDDALGYGDKSVSRDTITEVFIEFSTHTRQIESANYLKSLSAICASLDNTFKAANKATLTNKDGQKTKEIKGGILTVLNEGNKIISWRFCQTRTNAEIAELLLGLKHRHDVLGLPQPKMVVADNCCHIRGAVASAMPETEAKLDVWHFSARYVAAILNASKSPFRSAIAVDISGAILKTHAEHGRPAEYWDRGEQEQRLLAAFDKWAEKGVWSAAAQKVHQEQLKHVRKGCLERSDQHLRSDGSRVEGTHKGWNSLQRAQPSGIVMLSALGHDFVLRRNIRVAFSRRQMTPFVKFTHGSHHIQLSNHVAKLYNGLCEKGTQLLPLLPELPDVDSGETFGLTLDAELAHDFEVHTDSFTGGTVDFATEASRGIMIEDWQIDPALLDQPAAQPLLLHTANGSVNVSSTKPPTNSMTASNNSVLAAKVTPPSPIKCKAICVSPNSNDKSNSGSATTKRPRTLGPAGTKTIDGYFSSGRLLTWHGEPPSAATEDHPVLPSAGINNSITPNQRYMDHPVLPSAGINNSITPGHPLFSQGCPEGGDPAVSSAGINNSIAVAAGQTRSQCLFSIATGINPRSLTIQHSDEFYLFMNMRAEFKWLSYQMTSKCWVQATEEYNRRLIEKMGRSVIQKNPQALLRALGDIEPKLMNRIIKDEYTSKSNNETFWRYHCSVVPLVKEERGKKVSPNPEKRRHAHAAKLIMYPGAENSPLNHKRGYCADGVKQVSKSGEDLPPWPQPQGLFSEGRTFHPHTFLTAVQRVYERVFSQGPGEMDILETEAFAKLLASRTEIREDGAVLFCLFTDIVVDSSTPRDRIVTHDGNQWLRINFLQQL</sequence>
<accession>A0A9P6ZFC6</accession>
<dbReference type="OrthoDB" id="2638305at2759"/>
<organism evidence="2 3">
    <name type="scientific">Suillus placidus</name>
    <dbReference type="NCBI Taxonomy" id="48579"/>
    <lineage>
        <taxon>Eukaryota</taxon>
        <taxon>Fungi</taxon>
        <taxon>Dikarya</taxon>
        <taxon>Basidiomycota</taxon>
        <taxon>Agaricomycotina</taxon>
        <taxon>Agaricomycetes</taxon>
        <taxon>Agaricomycetidae</taxon>
        <taxon>Boletales</taxon>
        <taxon>Suillineae</taxon>
        <taxon>Suillaceae</taxon>
        <taxon>Suillus</taxon>
    </lineage>
</organism>
<comment type="caution">
    <text evidence="2">The sequence shown here is derived from an EMBL/GenBank/DDBJ whole genome shotgun (WGS) entry which is preliminary data.</text>
</comment>
<proteinExistence type="predicted"/>
<protein>
    <submittedName>
        <fullName evidence="2">Uncharacterized protein</fullName>
    </submittedName>
</protein>
<name>A0A9P6ZFC6_9AGAM</name>
<reference evidence="2" key="1">
    <citation type="journal article" date="2020" name="New Phytol.">
        <title>Comparative genomics reveals dynamic genome evolution in host specialist ectomycorrhizal fungi.</title>
        <authorList>
            <person name="Lofgren L.A."/>
            <person name="Nguyen N.H."/>
            <person name="Vilgalys R."/>
            <person name="Ruytinx J."/>
            <person name="Liao H.L."/>
            <person name="Branco S."/>
            <person name="Kuo A."/>
            <person name="LaButti K."/>
            <person name="Lipzen A."/>
            <person name="Andreopoulos W."/>
            <person name="Pangilinan J."/>
            <person name="Riley R."/>
            <person name="Hundley H."/>
            <person name="Na H."/>
            <person name="Barry K."/>
            <person name="Grigoriev I.V."/>
            <person name="Stajich J.E."/>
            <person name="Kennedy P.G."/>
        </authorList>
    </citation>
    <scope>NUCLEOTIDE SEQUENCE</scope>
    <source>
        <strain evidence="2">DOB743</strain>
    </source>
</reference>
<keyword evidence="3" id="KW-1185">Reference proteome</keyword>
<feature type="compositionally biased region" description="Polar residues" evidence="1">
    <location>
        <begin position="771"/>
        <end position="785"/>
    </location>
</feature>
<dbReference type="AlphaFoldDB" id="A0A9P6ZFC6"/>